<feature type="signal peptide" evidence="1">
    <location>
        <begin position="1"/>
        <end position="28"/>
    </location>
</feature>
<dbReference type="Proteomes" id="UP001142462">
    <property type="component" value="Unassembled WGS sequence"/>
</dbReference>
<evidence type="ECO:0000259" key="2">
    <source>
        <dbReference type="Pfam" id="PF13810"/>
    </source>
</evidence>
<comment type="caution">
    <text evidence="3">The sequence shown here is derived from an EMBL/GenBank/DDBJ whole genome shotgun (WGS) entry which is preliminary data.</text>
</comment>
<sequence length="398" mass="42980">MPALRRRARGAIAGVAASVLALTACAQASPPPGVTFGDPLPGASLRASVGDAVTAVGVSDGDLWPSCWSDDDALYAANGDGAGFGNEFFDIAVNRITGSPSDENGLEGEFLAGGDDVGQVWSGEGFTRKPTGMLCVDGTIYLAVQDLRLDFNEAPAATIARSDDHGRTWTWDASAPMFDEGVFTTVWFADYGRDAEHAPDSEYAYAYGLDGNWRDSFDDSVPDPTELFLARVPVDSIQDASAWEFYAGEPGDAEPTWTDDIAAKQPVLVDERLQHPGNAAAEDGQTVGAQNLTVISQGGVTYLPKLDRYIYASWTELTFEFYEAPTPWGPWTLFLSEDFGPYPWTDERYGGYATTIPSKFLSDDNLSMWVQSNVCPCAPAGMSSYWFGLRPLWISPSE</sequence>
<dbReference type="SUPFAM" id="SSF50939">
    <property type="entry name" value="Sialidases"/>
    <property type="match status" value="1"/>
</dbReference>
<accession>A0A9W6H2X1</accession>
<reference evidence="3" key="2">
    <citation type="submission" date="2023-01" db="EMBL/GenBank/DDBJ databases">
        <authorList>
            <person name="Sun Q."/>
            <person name="Evtushenko L."/>
        </authorList>
    </citation>
    <scope>NUCLEOTIDE SEQUENCE</scope>
    <source>
        <strain evidence="3">VKM Ac-1020</strain>
    </source>
</reference>
<dbReference type="InterPro" id="IPR025442">
    <property type="entry name" value="DUF4185"/>
</dbReference>
<evidence type="ECO:0000313" key="4">
    <source>
        <dbReference type="Proteomes" id="UP001142462"/>
    </source>
</evidence>
<proteinExistence type="predicted"/>
<keyword evidence="1" id="KW-0732">Signal</keyword>
<evidence type="ECO:0000256" key="1">
    <source>
        <dbReference type="SAM" id="SignalP"/>
    </source>
</evidence>
<name>A0A9W6H2X1_9MICO</name>
<feature type="domain" description="DUF4185" evidence="2">
    <location>
        <begin position="98"/>
        <end position="331"/>
    </location>
</feature>
<dbReference type="RefSeq" id="WP_271173070.1">
    <property type="nucleotide sequence ID" value="NZ_BSEJ01000006.1"/>
</dbReference>
<reference evidence="3" key="1">
    <citation type="journal article" date="2014" name="Int. J. Syst. Evol. Microbiol.">
        <title>Complete genome sequence of Corynebacterium casei LMG S-19264T (=DSM 44701T), isolated from a smear-ripened cheese.</title>
        <authorList>
            <consortium name="US DOE Joint Genome Institute (JGI-PGF)"/>
            <person name="Walter F."/>
            <person name="Albersmeier A."/>
            <person name="Kalinowski J."/>
            <person name="Ruckert C."/>
        </authorList>
    </citation>
    <scope>NUCLEOTIDE SEQUENCE</scope>
    <source>
        <strain evidence="3">VKM Ac-1020</strain>
    </source>
</reference>
<protein>
    <recommendedName>
        <fullName evidence="2">DUF4185 domain-containing protein</fullName>
    </recommendedName>
</protein>
<organism evidence="3 4">
    <name type="scientific">Microbacterium barkeri</name>
    <dbReference type="NCBI Taxonomy" id="33917"/>
    <lineage>
        <taxon>Bacteria</taxon>
        <taxon>Bacillati</taxon>
        <taxon>Actinomycetota</taxon>
        <taxon>Actinomycetes</taxon>
        <taxon>Micrococcales</taxon>
        <taxon>Microbacteriaceae</taxon>
        <taxon>Microbacterium</taxon>
    </lineage>
</organism>
<dbReference type="PROSITE" id="PS51257">
    <property type="entry name" value="PROKAR_LIPOPROTEIN"/>
    <property type="match status" value="1"/>
</dbReference>
<dbReference type="InterPro" id="IPR036278">
    <property type="entry name" value="Sialidase_sf"/>
</dbReference>
<evidence type="ECO:0000313" key="3">
    <source>
        <dbReference type="EMBL" id="GLJ61356.1"/>
    </source>
</evidence>
<dbReference type="EMBL" id="BSEJ01000006">
    <property type="protein sequence ID" value="GLJ61356.1"/>
    <property type="molecule type" value="Genomic_DNA"/>
</dbReference>
<dbReference type="AlphaFoldDB" id="A0A9W6H2X1"/>
<dbReference type="Pfam" id="PF13810">
    <property type="entry name" value="DUF4185"/>
    <property type="match status" value="1"/>
</dbReference>
<keyword evidence="4" id="KW-1185">Reference proteome</keyword>
<feature type="chain" id="PRO_5040718713" description="DUF4185 domain-containing protein" evidence="1">
    <location>
        <begin position="29"/>
        <end position="398"/>
    </location>
</feature>
<gene>
    <name evidence="3" type="ORF">GCM10017576_14850</name>
</gene>